<keyword evidence="3" id="KW-1185">Reference proteome</keyword>
<organism evidence="2 3">
    <name type="scientific">Aspergillus cristatus</name>
    <name type="common">Chinese Fuzhuan brick tea-fermentation fungus</name>
    <name type="synonym">Eurotium cristatum</name>
    <dbReference type="NCBI Taxonomy" id="573508"/>
    <lineage>
        <taxon>Eukaryota</taxon>
        <taxon>Fungi</taxon>
        <taxon>Dikarya</taxon>
        <taxon>Ascomycota</taxon>
        <taxon>Pezizomycotina</taxon>
        <taxon>Eurotiomycetes</taxon>
        <taxon>Eurotiomycetidae</taxon>
        <taxon>Eurotiales</taxon>
        <taxon>Aspergillaceae</taxon>
        <taxon>Aspergillus</taxon>
        <taxon>Aspergillus subgen. Aspergillus</taxon>
    </lineage>
</organism>
<dbReference type="AlphaFoldDB" id="A0A1E3BNF8"/>
<dbReference type="EMBL" id="JXNT01000001">
    <property type="protein sequence ID" value="ODM22479.1"/>
    <property type="molecule type" value="Genomic_DNA"/>
</dbReference>
<feature type="compositionally biased region" description="Basic and acidic residues" evidence="1">
    <location>
        <begin position="77"/>
        <end position="87"/>
    </location>
</feature>
<feature type="region of interest" description="Disordered" evidence="1">
    <location>
        <begin position="74"/>
        <end position="123"/>
    </location>
</feature>
<evidence type="ECO:0000256" key="1">
    <source>
        <dbReference type="SAM" id="MobiDB-lite"/>
    </source>
</evidence>
<feature type="region of interest" description="Disordered" evidence="1">
    <location>
        <begin position="1"/>
        <end position="56"/>
    </location>
</feature>
<dbReference type="VEuPathDB" id="FungiDB:SI65_00067"/>
<dbReference type="Proteomes" id="UP000094569">
    <property type="component" value="Unassembled WGS sequence"/>
</dbReference>
<name>A0A1E3BNF8_ASPCR</name>
<evidence type="ECO:0000313" key="3">
    <source>
        <dbReference type="Proteomes" id="UP000094569"/>
    </source>
</evidence>
<protein>
    <submittedName>
        <fullName evidence="2">Uncharacterized protein</fullName>
    </submittedName>
</protein>
<sequence length="246" mass="27640">MSLPGQDQPAQPMPKPKGDGPRAYGLTRTPTPVPARRAQKARRVSVVPGIQEDAEESKEVEVLGAHLEKLNLSSGVRAKEERPEAPRHVSFLESLPRKPKREGQSHFGGLKRRPTPFPSKQGLDLLDKTETAASECFIDKHRYAWHVDAVKVDFLPDVLRKHVDSQLQSTERLRLSGPKPSPLCQAYVLPEPEVDYEPDIPSKVGYIRPLSAGDLRWSRHRLWPAESSHTNPRCGRDLGFLLFVFL</sequence>
<comment type="caution">
    <text evidence="2">The sequence shown here is derived from an EMBL/GenBank/DDBJ whole genome shotgun (WGS) entry which is preliminary data.</text>
</comment>
<reference evidence="2 3" key="1">
    <citation type="journal article" date="2016" name="BMC Genomics">
        <title>Comparative genomic and transcriptomic analyses of the Fuzhuan brick tea-fermentation fungus Aspergillus cristatus.</title>
        <authorList>
            <person name="Ge Y."/>
            <person name="Wang Y."/>
            <person name="Liu Y."/>
            <person name="Tan Y."/>
            <person name="Ren X."/>
            <person name="Zhang X."/>
            <person name="Hyde K.D."/>
            <person name="Liu Y."/>
            <person name="Liu Z."/>
        </authorList>
    </citation>
    <scope>NUCLEOTIDE SEQUENCE [LARGE SCALE GENOMIC DNA]</scope>
    <source>
        <strain evidence="2 3">GZAAS20.1005</strain>
    </source>
</reference>
<gene>
    <name evidence="2" type="ORF">SI65_00067</name>
</gene>
<evidence type="ECO:0000313" key="2">
    <source>
        <dbReference type="EMBL" id="ODM22479.1"/>
    </source>
</evidence>
<accession>A0A1E3BNF8</accession>
<proteinExistence type="predicted"/>